<reference evidence="3 4" key="1">
    <citation type="journal article" date="2019" name="Int. J. Syst. Evol. Microbiol.">
        <title>The Global Catalogue of Microorganisms (GCM) 10K type strain sequencing project: providing services to taxonomists for standard genome sequencing and annotation.</title>
        <authorList>
            <consortium name="The Broad Institute Genomics Platform"/>
            <consortium name="The Broad Institute Genome Sequencing Center for Infectious Disease"/>
            <person name="Wu L."/>
            <person name="Ma J."/>
        </authorList>
    </citation>
    <scope>NUCLEOTIDE SEQUENCE [LARGE SCALE GENOMIC DNA]</scope>
    <source>
        <strain evidence="3 4">JCM 13850</strain>
    </source>
</reference>
<dbReference type="Proteomes" id="UP001501020">
    <property type="component" value="Unassembled WGS sequence"/>
</dbReference>
<protein>
    <recommendedName>
        <fullName evidence="2">Nal1 C-terminal domain-containing protein</fullName>
    </recommendedName>
</protein>
<evidence type="ECO:0000259" key="2">
    <source>
        <dbReference type="Pfam" id="PF25819"/>
    </source>
</evidence>
<feature type="compositionally biased region" description="Low complexity" evidence="1">
    <location>
        <begin position="8"/>
        <end position="17"/>
    </location>
</feature>
<evidence type="ECO:0000313" key="3">
    <source>
        <dbReference type="EMBL" id="GAA2170464.1"/>
    </source>
</evidence>
<feature type="region of interest" description="Disordered" evidence="1">
    <location>
        <begin position="1"/>
        <end position="33"/>
    </location>
</feature>
<dbReference type="InterPro" id="IPR043504">
    <property type="entry name" value="Peptidase_S1_PA_chymotrypsin"/>
</dbReference>
<dbReference type="Gene3D" id="2.40.10.10">
    <property type="entry name" value="Trypsin-like serine proteases"/>
    <property type="match status" value="1"/>
</dbReference>
<evidence type="ECO:0000256" key="1">
    <source>
        <dbReference type="SAM" id="MobiDB-lite"/>
    </source>
</evidence>
<evidence type="ECO:0000313" key="4">
    <source>
        <dbReference type="Proteomes" id="UP001501020"/>
    </source>
</evidence>
<organism evidence="3 4">
    <name type="scientific">Actinomadura napierensis</name>
    <dbReference type="NCBI Taxonomy" id="267854"/>
    <lineage>
        <taxon>Bacteria</taxon>
        <taxon>Bacillati</taxon>
        <taxon>Actinomycetota</taxon>
        <taxon>Actinomycetes</taxon>
        <taxon>Streptosporangiales</taxon>
        <taxon>Thermomonosporaceae</taxon>
        <taxon>Actinomadura</taxon>
    </lineage>
</organism>
<keyword evidence="4" id="KW-1185">Reference proteome</keyword>
<accession>A0ABN3AIR5</accession>
<proteinExistence type="predicted"/>
<dbReference type="RefSeq" id="WP_344284634.1">
    <property type="nucleotide sequence ID" value="NZ_BAAAMR010000197.1"/>
</dbReference>
<dbReference type="Pfam" id="PF25819">
    <property type="entry name" value="Nal1_C"/>
    <property type="match status" value="1"/>
</dbReference>
<sequence length="395" mass="40514">MSTDDANGRAFARPPAGFGAGLPSGSAEISPRSRGSAVAQAASALAPTLGTDVIPSAVIDAREEIAESIRLGGGARSASGNARGFEGEGNVQGVAIGLDDPATTTDPGEPVLTVYVAEPPSCDDDVRSVIVDGMGVRAAGDLPVRVVTSGVFEPLVNRAAVRRAPGGFSATNVGYGLGTLGCLAVGGDDPRDERLLCLSNNHVFALSNEGGLGDCICQPSVNDGGTCPDDQIAVLESFYPISFGAGTNYVDCAVGWCLPEEVTPRLGVQTAEGVEYFDISAQIRAAELRMLVGKSGRTTQLTRGTVVSIDYSGWIPYGPPGDAYFANQIIVEGAEGRPFAATGDSGSVVWTWDHRRHPVGLLFAGSGNYGMLNPMGAVLNALDINLYVHGGAAAA</sequence>
<name>A0ABN3AIR5_9ACTN</name>
<dbReference type="InterPro" id="IPR057904">
    <property type="entry name" value="Nal1_C"/>
</dbReference>
<feature type="domain" description="Nal1 C-terminal" evidence="2">
    <location>
        <begin position="267"/>
        <end position="372"/>
    </location>
</feature>
<dbReference type="EMBL" id="BAAAMR010000197">
    <property type="protein sequence ID" value="GAA2170464.1"/>
    <property type="molecule type" value="Genomic_DNA"/>
</dbReference>
<comment type="caution">
    <text evidence="3">The sequence shown here is derived from an EMBL/GenBank/DDBJ whole genome shotgun (WGS) entry which is preliminary data.</text>
</comment>
<gene>
    <name evidence="3" type="ORF">GCM10009727_94790</name>
</gene>